<gene>
    <name evidence="1" type="ORF">RDI58_028949</name>
</gene>
<organism evidence="1 2">
    <name type="scientific">Solanum bulbocastanum</name>
    <name type="common">Wild potato</name>
    <dbReference type="NCBI Taxonomy" id="147425"/>
    <lineage>
        <taxon>Eukaryota</taxon>
        <taxon>Viridiplantae</taxon>
        <taxon>Streptophyta</taxon>
        <taxon>Embryophyta</taxon>
        <taxon>Tracheophyta</taxon>
        <taxon>Spermatophyta</taxon>
        <taxon>Magnoliopsida</taxon>
        <taxon>eudicotyledons</taxon>
        <taxon>Gunneridae</taxon>
        <taxon>Pentapetalae</taxon>
        <taxon>asterids</taxon>
        <taxon>lamiids</taxon>
        <taxon>Solanales</taxon>
        <taxon>Solanaceae</taxon>
        <taxon>Solanoideae</taxon>
        <taxon>Solaneae</taxon>
        <taxon>Solanum</taxon>
    </lineage>
</organism>
<evidence type="ECO:0000313" key="2">
    <source>
        <dbReference type="Proteomes" id="UP001371456"/>
    </source>
</evidence>
<keyword evidence="2" id="KW-1185">Reference proteome</keyword>
<accession>A0AAN8XZH4</accession>
<comment type="caution">
    <text evidence="1">The sequence shown here is derived from an EMBL/GenBank/DDBJ whole genome shotgun (WGS) entry which is preliminary data.</text>
</comment>
<dbReference type="Proteomes" id="UP001371456">
    <property type="component" value="Unassembled WGS sequence"/>
</dbReference>
<proteinExistence type="predicted"/>
<name>A0AAN8XZH4_SOLBU</name>
<protein>
    <submittedName>
        <fullName evidence="1">Uncharacterized protein</fullName>
    </submittedName>
</protein>
<dbReference type="EMBL" id="JBANQN010000012">
    <property type="protein sequence ID" value="KAK6773711.1"/>
    <property type="molecule type" value="Genomic_DNA"/>
</dbReference>
<evidence type="ECO:0000313" key="1">
    <source>
        <dbReference type="EMBL" id="KAK6773711.1"/>
    </source>
</evidence>
<reference evidence="1 2" key="1">
    <citation type="submission" date="2024-02" db="EMBL/GenBank/DDBJ databases">
        <title>de novo genome assembly of Solanum bulbocastanum strain 11H21.</title>
        <authorList>
            <person name="Hosaka A.J."/>
        </authorList>
    </citation>
    <scope>NUCLEOTIDE SEQUENCE [LARGE SCALE GENOMIC DNA]</scope>
    <source>
        <tissue evidence="1">Young leaves</tissue>
    </source>
</reference>
<dbReference type="AlphaFoldDB" id="A0AAN8XZH4"/>
<sequence>MSCDGMLECPYGGNGCGSDSHFPY</sequence>